<accession>A0ABY5P7X4</accession>
<dbReference type="Proteomes" id="UP001315967">
    <property type="component" value="Chromosome"/>
</dbReference>
<protein>
    <submittedName>
        <fullName evidence="1">Uncharacterized protein</fullName>
    </submittedName>
</protein>
<keyword evidence="2" id="KW-1185">Reference proteome</keyword>
<reference evidence="1 2" key="1">
    <citation type="submission" date="2022-08" db="EMBL/GenBank/DDBJ databases">
        <title>Aerococcaceae sp. nov isolated from spoiled eye mask.</title>
        <authorList>
            <person name="Zhou G."/>
            <person name="Xie X.-B."/>
            <person name="Shi Q.-S."/>
            <person name="Wang Y.-S."/>
            <person name="Wen X."/>
            <person name="Peng H."/>
            <person name="Yang X.-J."/>
            <person name="Tao H.-B."/>
            <person name="Huang X.-M."/>
        </authorList>
    </citation>
    <scope>NUCLEOTIDE SEQUENCE [LARGE SCALE GENOMIC DNA]</scope>
    <source>
        <strain evidence="2">DM20194951</strain>
    </source>
</reference>
<evidence type="ECO:0000313" key="2">
    <source>
        <dbReference type="Proteomes" id="UP001315967"/>
    </source>
</evidence>
<sequence length="56" mass="6157">MLMKSICGLMPLTSGTIRVGNLVLDENSEHIPEGIGIIIENPGFLPQFSGWKNLKF</sequence>
<evidence type="ECO:0000313" key="1">
    <source>
        <dbReference type="EMBL" id="UUX34842.1"/>
    </source>
</evidence>
<dbReference type="SUPFAM" id="SSF52540">
    <property type="entry name" value="P-loop containing nucleoside triphosphate hydrolases"/>
    <property type="match status" value="1"/>
</dbReference>
<gene>
    <name evidence="1" type="ORF">NRE15_04110</name>
</gene>
<dbReference type="EMBL" id="CP102453">
    <property type="protein sequence ID" value="UUX34842.1"/>
    <property type="molecule type" value="Genomic_DNA"/>
</dbReference>
<dbReference type="RefSeq" id="WP_313794342.1">
    <property type="nucleotide sequence ID" value="NZ_CP102453.1"/>
</dbReference>
<proteinExistence type="predicted"/>
<name>A0ABY5P7X4_9LACT</name>
<dbReference type="InterPro" id="IPR027417">
    <property type="entry name" value="P-loop_NTPase"/>
</dbReference>
<organism evidence="1 2">
    <name type="scientific">Fundicoccus culcitae</name>
    <dbReference type="NCBI Taxonomy" id="2969821"/>
    <lineage>
        <taxon>Bacteria</taxon>
        <taxon>Bacillati</taxon>
        <taxon>Bacillota</taxon>
        <taxon>Bacilli</taxon>
        <taxon>Lactobacillales</taxon>
        <taxon>Aerococcaceae</taxon>
        <taxon>Fundicoccus</taxon>
    </lineage>
</organism>